<sequence>MSLLVEYQDIFGQLDDVLAEAAAGESLLAVVDGARAPDTKSALWALGRRAAQAGATVLDVTGSPGEQHVPYAMLGRLRHSLGAIGATVDAAVVEGAPVLVAIADVEFADVESLRGLPRLAEAVPGRPLVFVLGGDPLPGRATSAALRELIDGPQVRRIRLETQLREGVESVRAARFEPVGRTHPAAIRHTPAGGRPASVETIPDAAAGASARTGLRQAIAGCLHRMGLPATRVVQGVAVLGEAADIGLLSRLCGIDPKTSRHLVRELNAAGVLHGTRFRHEEIRSAVLDELPVDEAAFQRHRAARLLYESGARSHTVANLLMAAGPLPEEWALSALQDAARQVPAHRRSTLAVEYLRFAGECCLDPSRRYALKIRIAELLRLVDPAAADARFLALKGPILAGKVAPDEALRVADALLWSLRSADAVEIVAHVAAGHDVARLGEAWQLTRLRVAAGSPGLASVLGLTAPAPRSGDPAAVEGPRSAELRAAEALTAALGQRVDRDVMAQAEQVLREESRGGGGSFEAVADAILALVHADLIDSAAAWCERLVAEARDEPVRTAWLGSLGALVALRKGQLDSAIEQAESFLAFMSGHGWNAQVGLALATLVEAHTATGNHAAAAECLGRPVHPALFETRSGLHYLYARGIHHLAADRPHAALADFTACGERMALWHIDTPALVPWRLGAARGWLRLGRRDRAAALAEEQAAGLGPELPRAYGLTLRCLAATMPVDARLPLLEKALGMLQIGNDRYESAGVLADLSETYQALGNDTHARTAARRARRIAKICHGEEPVAATPPAQVPTAEPGEAQRADRDDQFARLSESERRVAVLAAAGYSNREIAGRIYVTVSTVEQHLTRVYRKLGIRRREELPMDIRVYAADTA</sequence>
<dbReference type="GO" id="GO:0006355">
    <property type="term" value="P:regulation of DNA-templated transcription"/>
    <property type="evidence" value="ECO:0007669"/>
    <property type="project" value="InterPro"/>
</dbReference>
<dbReference type="PROSITE" id="PS00622">
    <property type="entry name" value="HTH_LUXR_1"/>
    <property type="match status" value="1"/>
</dbReference>
<evidence type="ECO:0000256" key="1">
    <source>
        <dbReference type="ARBA" id="ARBA00023125"/>
    </source>
</evidence>
<name>A0A0F7R6Z1_9ACTN</name>
<dbReference type="InterPro" id="IPR036388">
    <property type="entry name" value="WH-like_DNA-bd_sf"/>
</dbReference>
<dbReference type="Gene3D" id="1.10.10.10">
    <property type="entry name" value="Winged helix-like DNA-binding domain superfamily/Winged helix DNA-binding domain"/>
    <property type="match status" value="1"/>
</dbReference>
<gene>
    <name evidence="4" type="primary">hitR3</name>
</gene>
<organism evidence="4">
    <name type="scientific">Embleya scabrispora</name>
    <dbReference type="NCBI Taxonomy" id="159449"/>
    <lineage>
        <taxon>Bacteria</taxon>
        <taxon>Bacillati</taxon>
        <taxon>Actinomycetota</taxon>
        <taxon>Actinomycetes</taxon>
        <taxon>Kitasatosporales</taxon>
        <taxon>Streptomycetaceae</taxon>
        <taxon>Embleya</taxon>
    </lineage>
</organism>
<dbReference type="Gene3D" id="1.25.40.10">
    <property type="entry name" value="Tetratricopeptide repeat domain"/>
    <property type="match status" value="1"/>
</dbReference>
<dbReference type="Pfam" id="PF00196">
    <property type="entry name" value="GerE"/>
    <property type="match status" value="1"/>
</dbReference>
<dbReference type="InterPro" id="IPR011990">
    <property type="entry name" value="TPR-like_helical_dom_sf"/>
</dbReference>
<feature type="domain" description="HTH luxR-type" evidence="3">
    <location>
        <begin position="815"/>
        <end position="884"/>
    </location>
</feature>
<evidence type="ECO:0000259" key="3">
    <source>
        <dbReference type="PROSITE" id="PS50043"/>
    </source>
</evidence>
<dbReference type="SUPFAM" id="SSF46894">
    <property type="entry name" value="C-terminal effector domain of the bipartite response regulators"/>
    <property type="match status" value="1"/>
</dbReference>
<accession>A0A0F7R6Z1</accession>
<keyword evidence="1" id="KW-0238">DNA-binding</keyword>
<dbReference type="InterPro" id="IPR016032">
    <property type="entry name" value="Sig_transdc_resp-reg_C-effctor"/>
</dbReference>
<dbReference type="EMBL" id="LC008143">
    <property type="protein sequence ID" value="BAR73024.1"/>
    <property type="molecule type" value="Genomic_DNA"/>
</dbReference>
<feature type="compositionally biased region" description="Low complexity" evidence="2">
    <location>
        <begin position="793"/>
        <end position="807"/>
    </location>
</feature>
<proteinExistence type="predicted"/>
<dbReference type="PROSITE" id="PS50043">
    <property type="entry name" value="HTH_LUXR_2"/>
    <property type="match status" value="1"/>
</dbReference>
<dbReference type="PRINTS" id="PR00038">
    <property type="entry name" value="HTHLUXR"/>
</dbReference>
<dbReference type="CDD" id="cd06170">
    <property type="entry name" value="LuxR_C_like"/>
    <property type="match status" value="1"/>
</dbReference>
<evidence type="ECO:0000256" key="2">
    <source>
        <dbReference type="SAM" id="MobiDB-lite"/>
    </source>
</evidence>
<protein>
    <submittedName>
        <fullName evidence="4">Putative LuxR-family transcriptional regulator</fullName>
    </submittedName>
</protein>
<dbReference type="SMART" id="SM00421">
    <property type="entry name" value="HTH_LUXR"/>
    <property type="match status" value="1"/>
</dbReference>
<feature type="region of interest" description="Disordered" evidence="2">
    <location>
        <begin position="792"/>
        <end position="816"/>
    </location>
</feature>
<evidence type="ECO:0000313" key="4">
    <source>
        <dbReference type="EMBL" id="BAR73024.1"/>
    </source>
</evidence>
<reference evidence="4" key="1">
    <citation type="journal article" date="2015" name="ChemBioChem">
        <title>Genome Mining of the Hitachimycin Biosynthetic Gene Cluster: Involvement of a Phenylalanine-2,3-aminomutase in Biosynthesis.</title>
        <authorList>
            <person name="Kudo F."/>
            <person name="Kawamura K."/>
            <person name="Uchino A."/>
            <person name="Miyanaga A."/>
            <person name="Numakura M."/>
            <person name="Takayanagi R."/>
            <person name="Eguchi T."/>
        </authorList>
    </citation>
    <scope>NUCLEOTIDE SEQUENCE</scope>
    <source>
        <strain evidence="4">JCM 11712</strain>
    </source>
</reference>
<dbReference type="InterPro" id="IPR000792">
    <property type="entry name" value="Tscrpt_reg_LuxR_C"/>
</dbReference>
<dbReference type="PANTHER" id="PTHR43214">
    <property type="entry name" value="TWO-COMPONENT RESPONSE REGULATOR"/>
    <property type="match status" value="1"/>
</dbReference>
<dbReference type="GO" id="GO:0003677">
    <property type="term" value="F:DNA binding"/>
    <property type="evidence" value="ECO:0007669"/>
    <property type="project" value="UniProtKB-KW"/>
</dbReference>
<dbReference type="InterPro" id="IPR039420">
    <property type="entry name" value="WalR-like"/>
</dbReference>
<dbReference type="AlphaFoldDB" id="A0A0F7R6Z1"/>